<comment type="subunit">
    <text evidence="2">Monomer.</text>
</comment>
<accession>A0AA42DK09</accession>
<evidence type="ECO:0000256" key="9">
    <source>
        <dbReference type="ARBA" id="ARBA00032824"/>
    </source>
</evidence>
<comment type="function">
    <text evidence="1">Thiol-specific peroxidase that catalyzes the reduction of hydrogen peroxide and organic hydroperoxides to water and alcohols, respectively. Plays a role in cell protection against oxidative stress by detoxifying peroxides and as sensor of hydrogen peroxide-mediated signaling events.</text>
</comment>
<evidence type="ECO:0000256" key="3">
    <source>
        <dbReference type="ARBA" id="ARBA00013017"/>
    </source>
</evidence>
<keyword evidence="4" id="KW-0575">Peroxidase</keyword>
<dbReference type="PANTHER" id="PTHR42801:SF4">
    <property type="entry name" value="AHPC_TSA FAMILY PROTEIN"/>
    <property type="match status" value="1"/>
</dbReference>
<evidence type="ECO:0000256" key="13">
    <source>
        <dbReference type="PIRSR" id="PIRSR000239-1"/>
    </source>
</evidence>
<comment type="caution">
    <text evidence="15">The sequence shown here is derived from an EMBL/GenBank/DDBJ whole genome shotgun (WGS) entry which is preliminary data.</text>
</comment>
<comment type="catalytic activity">
    <reaction evidence="12">
        <text>a hydroperoxide + [thioredoxin]-dithiol = an alcohol + [thioredoxin]-disulfide + H2O</text>
        <dbReference type="Rhea" id="RHEA:62620"/>
        <dbReference type="Rhea" id="RHEA-COMP:10698"/>
        <dbReference type="Rhea" id="RHEA-COMP:10700"/>
        <dbReference type="ChEBI" id="CHEBI:15377"/>
        <dbReference type="ChEBI" id="CHEBI:29950"/>
        <dbReference type="ChEBI" id="CHEBI:30879"/>
        <dbReference type="ChEBI" id="CHEBI:35924"/>
        <dbReference type="ChEBI" id="CHEBI:50058"/>
        <dbReference type="EC" id="1.11.1.24"/>
    </reaction>
</comment>
<comment type="similarity">
    <text evidence="10">Belongs to the peroxiredoxin family. BCP/PrxQ subfamily.</text>
</comment>
<gene>
    <name evidence="15" type="ORF">PBV87_02120</name>
</gene>
<keyword evidence="7" id="KW-1015">Disulfide bond</keyword>
<keyword evidence="8" id="KW-0676">Redox-active center</keyword>
<dbReference type="InterPro" id="IPR013766">
    <property type="entry name" value="Thioredoxin_domain"/>
</dbReference>
<dbReference type="GO" id="GO:0045454">
    <property type="term" value="P:cell redox homeostasis"/>
    <property type="evidence" value="ECO:0007669"/>
    <property type="project" value="TreeGrafter"/>
</dbReference>
<feature type="active site" description="Cysteine sulfenic acid (-SOH) intermediate; for peroxidase activity" evidence="13">
    <location>
        <position position="48"/>
    </location>
</feature>
<evidence type="ECO:0000256" key="7">
    <source>
        <dbReference type="ARBA" id="ARBA00023157"/>
    </source>
</evidence>
<evidence type="ECO:0000259" key="14">
    <source>
        <dbReference type="PROSITE" id="PS51352"/>
    </source>
</evidence>
<evidence type="ECO:0000256" key="10">
    <source>
        <dbReference type="ARBA" id="ARBA00038489"/>
    </source>
</evidence>
<dbReference type="InterPro" id="IPR024706">
    <property type="entry name" value="Peroxiredoxin_AhpC-typ"/>
</dbReference>
<dbReference type="GO" id="GO:0005737">
    <property type="term" value="C:cytoplasm"/>
    <property type="evidence" value="ECO:0007669"/>
    <property type="project" value="TreeGrafter"/>
</dbReference>
<evidence type="ECO:0000256" key="12">
    <source>
        <dbReference type="ARBA" id="ARBA00049091"/>
    </source>
</evidence>
<evidence type="ECO:0000256" key="4">
    <source>
        <dbReference type="ARBA" id="ARBA00022559"/>
    </source>
</evidence>
<dbReference type="PANTHER" id="PTHR42801">
    <property type="entry name" value="THIOREDOXIN-DEPENDENT PEROXIDE REDUCTASE"/>
    <property type="match status" value="1"/>
</dbReference>
<evidence type="ECO:0000313" key="15">
    <source>
        <dbReference type="EMBL" id="MDA3730299.1"/>
    </source>
</evidence>
<dbReference type="InterPro" id="IPR000866">
    <property type="entry name" value="AhpC/TSA"/>
</dbReference>
<dbReference type="AlphaFoldDB" id="A0AA42DK09"/>
<dbReference type="Pfam" id="PF00578">
    <property type="entry name" value="AhpC-TSA"/>
    <property type="match status" value="1"/>
</dbReference>
<dbReference type="EMBL" id="JAQIFT010000010">
    <property type="protein sequence ID" value="MDA3730299.1"/>
    <property type="molecule type" value="Genomic_DNA"/>
</dbReference>
<evidence type="ECO:0000256" key="11">
    <source>
        <dbReference type="ARBA" id="ARBA00041373"/>
    </source>
</evidence>
<dbReference type="PIRSF" id="PIRSF000239">
    <property type="entry name" value="AHPC"/>
    <property type="match status" value="1"/>
</dbReference>
<keyword evidence="5" id="KW-0049">Antioxidant</keyword>
<feature type="domain" description="Thioredoxin" evidence="14">
    <location>
        <begin position="6"/>
        <end position="158"/>
    </location>
</feature>
<dbReference type="InterPro" id="IPR036249">
    <property type="entry name" value="Thioredoxin-like_sf"/>
</dbReference>
<evidence type="ECO:0000313" key="16">
    <source>
        <dbReference type="Proteomes" id="UP001169242"/>
    </source>
</evidence>
<organism evidence="15 16">
    <name type="scientific">Holtiella tumoricola</name>
    <dbReference type="NCBI Taxonomy" id="3018743"/>
    <lineage>
        <taxon>Bacteria</taxon>
        <taxon>Bacillati</taxon>
        <taxon>Bacillota</taxon>
        <taxon>Clostridia</taxon>
        <taxon>Lachnospirales</taxon>
        <taxon>Cellulosilyticaceae</taxon>
        <taxon>Holtiella</taxon>
    </lineage>
</organism>
<evidence type="ECO:0000256" key="2">
    <source>
        <dbReference type="ARBA" id="ARBA00011245"/>
    </source>
</evidence>
<reference evidence="15" key="1">
    <citation type="journal article" date="2023" name="Int. J. Syst. Evol. Microbiol.">
        <title>&lt;i&gt;Holtiella tumoricola&lt;/i&gt; gen. nov. sp. nov., isolated from a human clinical sample.</title>
        <authorList>
            <person name="Allen-Vercoe E."/>
            <person name="Daigneault M.C."/>
            <person name="Vancuren S.J."/>
            <person name="Cochrane K."/>
            <person name="O'Neal L.L."/>
            <person name="Sankaranarayanan K."/>
            <person name="Lawson P.A."/>
        </authorList>
    </citation>
    <scope>NUCLEOTIDE SEQUENCE</scope>
    <source>
        <strain evidence="15">CC70A</strain>
    </source>
</reference>
<proteinExistence type="inferred from homology"/>
<dbReference type="PROSITE" id="PS51352">
    <property type="entry name" value="THIOREDOXIN_2"/>
    <property type="match status" value="1"/>
</dbReference>
<evidence type="ECO:0000256" key="8">
    <source>
        <dbReference type="ARBA" id="ARBA00023284"/>
    </source>
</evidence>
<keyword evidence="6" id="KW-0560">Oxidoreductase</keyword>
<sequence length="158" mass="17782">MENIELVEGMQAPNFSLPGSDGQTHQLSDYIGKKVILYFYPKDNTPGCSKEAEAFRDQYEHFSSENTVILGVSRDTLTAHAKFIDKYSLPFVLLSDKEEVVCKLYDVLKEKTMCGRTGIGIERSTFIIDETGKLVKIYRKIKVAGHVDNVKCALSRPL</sequence>
<dbReference type="SUPFAM" id="SSF52833">
    <property type="entry name" value="Thioredoxin-like"/>
    <property type="match status" value="1"/>
</dbReference>
<protein>
    <recommendedName>
        <fullName evidence="3">thioredoxin-dependent peroxiredoxin</fullName>
        <ecNumber evidence="3">1.11.1.24</ecNumber>
    </recommendedName>
    <alternativeName>
        <fullName evidence="11">Bacterioferritin comigratory protein</fullName>
    </alternativeName>
    <alternativeName>
        <fullName evidence="9">Thioredoxin peroxidase</fullName>
    </alternativeName>
</protein>
<evidence type="ECO:0000256" key="1">
    <source>
        <dbReference type="ARBA" id="ARBA00003330"/>
    </source>
</evidence>
<dbReference type="GO" id="GO:0034599">
    <property type="term" value="P:cellular response to oxidative stress"/>
    <property type="evidence" value="ECO:0007669"/>
    <property type="project" value="TreeGrafter"/>
</dbReference>
<evidence type="ECO:0000256" key="5">
    <source>
        <dbReference type="ARBA" id="ARBA00022862"/>
    </source>
</evidence>
<dbReference type="CDD" id="cd03017">
    <property type="entry name" value="PRX_BCP"/>
    <property type="match status" value="1"/>
</dbReference>
<dbReference type="Proteomes" id="UP001169242">
    <property type="component" value="Unassembled WGS sequence"/>
</dbReference>
<name>A0AA42DK09_9FIRM</name>
<dbReference type="GO" id="GO:0008379">
    <property type="term" value="F:thioredoxin peroxidase activity"/>
    <property type="evidence" value="ECO:0007669"/>
    <property type="project" value="TreeGrafter"/>
</dbReference>
<dbReference type="EC" id="1.11.1.24" evidence="3"/>
<dbReference type="RefSeq" id="WP_271010964.1">
    <property type="nucleotide sequence ID" value="NZ_JAQIFT010000010.1"/>
</dbReference>
<dbReference type="FunFam" id="3.40.30.10:FF:000007">
    <property type="entry name" value="Thioredoxin-dependent thiol peroxidase"/>
    <property type="match status" value="1"/>
</dbReference>
<dbReference type="InterPro" id="IPR050924">
    <property type="entry name" value="Peroxiredoxin_BCP/PrxQ"/>
</dbReference>
<dbReference type="Gene3D" id="3.40.30.10">
    <property type="entry name" value="Glutaredoxin"/>
    <property type="match status" value="1"/>
</dbReference>
<evidence type="ECO:0000256" key="6">
    <source>
        <dbReference type="ARBA" id="ARBA00023002"/>
    </source>
</evidence>
<keyword evidence="16" id="KW-1185">Reference proteome</keyword>